<feature type="transmembrane region" description="Helical" evidence="11">
    <location>
        <begin position="312"/>
        <end position="332"/>
    </location>
</feature>
<keyword evidence="7" id="KW-0862">Zinc</keyword>
<keyword evidence="3" id="KW-0813">Transport</keyword>
<dbReference type="GO" id="GO:0050897">
    <property type="term" value="F:cobalt ion binding"/>
    <property type="evidence" value="ECO:0007669"/>
    <property type="project" value="TreeGrafter"/>
</dbReference>
<keyword evidence="5" id="KW-0997">Cell inner membrane</keyword>
<keyword evidence="9" id="KW-0406">Ion transport</keyword>
<keyword evidence="8 11" id="KW-1133">Transmembrane helix</keyword>
<dbReference type="InterPro" id="IPR002523">
    <property type="entry name" value="MgTranspt_CorA/ZnTranspt_ZntB"/>
</dbReference>
<evidence type="ECO:0000256" key="10">
    <source>
        <dbReference type="ARBA" id="ARBA00023136"/>
    </source>
</evidence>
<dbReference type="SUPFAM" id="SSF143865">
    <property type="entry name" value="CorA soluble domain-like"/>
    <property type="match status" value="1"/>
</dbReference>
<dbReference type="InterPro" id="IPR045863">
    <property type="entry name" value="CorA_TM1_TM2"/>
</dbReference>
<keyword evidence="6 11" id="KW-0812">Transmembrane</keyword>
<reference evidence="12" key="1">
    <citation type="submission" date="2019-12" db="EMBL/GenBank/DDBJ databases">
        <authorList>
            <person name="Cremers G."/>
        </authorList>
    </citation>
    <scope>NUCLEOTIDE SEQUENCE</scope>
    <source>
        <strain evidence="12">Mbul1</strain>
    </source>
</reference>
<accession>A0A679J1Y3</accession>
<dbReference type="GO" id="GO:0005886">
    <property type="term" value="C:plasma membrane"/>
    <property type="evidence" value="ECO:0007669"/>
    <property type="project" value="UniProtKB-SubCell"/>
</dbReference>
<evidence type="ECO:0000256" key="1">
    <source>
        <dbReference type="ARBA" id="ARBA00004651"/>
    </source>
</evidence>
<evidence type="ECO:0000256" key="11">
    <source>
        <dbReference type="SAM" id="Phobius"/>
    </source>
</evidence>
<evidence type="ECO:0000256" key="3">
    <source>
        <dbReference type="ARBA" id="ARBA00022448"/>
    </source>
</evidence>
<evidence type="ECO:0000313" key="12">
    <source>
        <dbReference type="EMBL" id="CAA2101906.1"/>
    </source>
</evidence>
<dbReference type="InterPro" id="IPR045861">
    <property type="entry name" value="CorA_cytoplasmic_dom"/>
</dbReference>
<dbReference type="GO" id="GO:0000287">
    <property type="term" value="F:magnesium ion binding"/>
    <property type="evidence" value="ECO:0007669"/>
    <property type="project" value="TreeGrafter"/>
</dbReference>
<keyword evidence="4" id="KW-1003">Cell membrane</keyword>
<sequence length="342" mass="36738">MQHLLIEESPLPGLIFALTFDAEGRGRQVGPGDGIPSLDDPDHGFVWLHVDLVDARTEALILEGRLGPARLAAATFARDEHQRVVVDGPHAGFVIADRERAFDGSSSEEPNGRLHCILGPRFLVSGRRHATACAVAARDAVLSGALVPGPAKLLERFVGSTVEALIATADRLSSSLDAIEDDMLDEAKADDPRPLGPIRRQSVRSHRQLAGLRAVFHRLEDEAGTEGDQLPEAVGAMAARVVQRLDSLHRDMHVLSERSRLLQDEIAARTTALTNRQLFTLSILTALFLPPTLVTGVFGMNTKGLFFSESDNGSLLAMGIGALAALAVYLVIRRLSLAGRPG</sequence>
<dbReference type="Pfam" id="PF01544">
    <property type="entry name" value="CorA"/>
    <property type="match status" value="1"/>
</dbReference>
<evidence type="ECO:0000256" key="7">
    <source>
        <dbReference type="ARBA" id="ARBA00022833"/>
    </source>
</evidence>
<gene>
    <name evidence="12" type="primary">zntB</name>
    <name evidence="12" type="ORF">MBUL_01415</name>
</gene>
<dbReference type="SUPFAM" id="SSF144083">
    <property type="entry name" value="Magnesium transport protein CorA, transmembrane region"/>
    <property type="match status" value="1"/>
</dbReference>
<comment type="similarity">
    <text evidence="2">Belongs to the CorA metal ion transporter (MIT) (TC 1.A.35) family.</text>
</comment>
<evidence type="ECO:0000256" key="8">
    <source>
        <dbReference type="ARBA" id="ARBA00022989"/>
    </source>
</evidence>
<name>A0A679J1Y3_9HYPH</name>
<organism evidence="12">
    <name type="scientific">Methylobacterium bullatum</name>
    <dbReference type="NCBI Taxonomy" id="570505"/>
    <lineage>
        <taxon>Bacteria</taxon>
        <taxon>Pseudomonadati</taxon>
        <taxon>Pseudomonadota</taxon>
        <taxon>Alphaproteobacteria</taxon>
        <taxon>Hyphomicrobiales</taxon>
        <taxon>Methylobacteriaceae</taxon>
        <taxon>Methylobacterium</taxon>
    </lineage>
</organism>
<proteinExistence type="inferred from homology"/>
<dbReference type="EMBL" id="LR743504">
    <property type="protein sequence ID" value="CAA2101906.1"/>
    <property type="molecule type" value="Genomic_DNA"/>
</dbReference>
<evidence type="ECO:0000256" key="5">
    <source>
        <dbReference type="ARBA" id="ARBA00022519"/>
    </source>
</evidence>
<dbReference type="Gene3D" id="3.30.460.20">
    <property type="entry name" value="CorA soluble domain-like"/>
    <property type="match status" value="1"/>
</dbReference>
<evidence type="ECO:0000256" key="2">
    <source>
        <dbReference type="ARBA" id="ARBA00009765"/>
    </source>
</evidence>
<evidence type="ECO:0000256" key="9">
    <source>
        <dbReference type="ARBA" id="ARBA00023065"/>
    </source>
</evidence>
<keyword evidence="10 11" id="KW-0472">Membrane</keyword>
<comment type="subcellular location">
    <subcellularLocation>
        <location evidence="1">Cell membrane</location>
        <topology evidence="1">Multi-pass membrane protein</topology>
    </subcellularLocation>
</comment>
<protein>
    <submittedName>
        <fullName evidence="12">Zinc transport protein ZntB</fullName>
    </submittedName>
</protein>
<dbReference type="GO" id="GO:0015087">
    <property type="term" value="F:cobalt ion transmembrane transporter activity"/>
    <property type="evidence" value="ECO:0007669"/>
    <property type="project" value="TreeGrafter"/>
</dbReference>
<dbReference type="GO" id="GO:0015095">
    <property type="term" value="F:magnesium ion transmembrane transporter activity"/>
    <property type="evidence" value="ECO:0007669"/>
    <property type="project" value="TreeGrafter"/>
</dbReference>
<feature type="transmembrane region" description="Helical" evidence="11">
    <location>
        <begin position="278"/>
        <end position="300"/>
    </location>
</feature>
<evidence type="ECO:0000256" key="4">
    <source>
        <dbReference type="ARBA" id="ARBA00022475"/>
    </source>
</evidence>
<evidence type="ECO:0000256" key="6">
    <source>
        <dbReference type="ARBA" id="ARBA00022692"/>
    </source>
</evidence>
<dbReference type="PANTHER" id="PTHR46494">
    <property type="entry name" value="CORA FAMILY METAL ION TRANSPORTER (EUROFUNG)"/>
    <property type="match status" value="1"/>
</dbReference>
<dbReference type="Gene3D" id="1.20.58.340">
    <property type="entry name" value="Magnesium transport protein CorA, transmembrane region"/>
    <property type="match status" value="2"/>
</dbReference>
<dbReference type="PANTHER" id="PTHR46494:SF3">
    <property type="entry name" value="ZINC TRANSPORT PROTEIN ZNTB"/>
    <property type="match status" value="1"/>
</dbReference>
<dbReference type="AlphaFoldDB" id="A0A679J1Y3"/>